<dbReference type="InterPro" id="IPR001412">
    <property type="entry name" value="aa-tRNA-synth_I_CS"/>
</dbReference>
<dbReference type="AlphaFoldDB" id="A0A842JDN0"/>
<dbReference type="Gene3D" id="3.40.50.620">
    <property type="entry name" value="HUPs"/>
    <property type="match status" value="1"/>
</dbReference>
<dbReference type="PRINTS" id="PR00987">
    <property type="entry name" value="TRNASYNTHGLU"/>
</dbReference>
<keyword evidence="8" id="KW-0648">Protein biosynthesis</keyword>
<dbReference type="GO" id="GO:0005524">
    <property type="term" value="F:ATP binding"/>
    <property type="evidence" value="ECO:0007669"/>
    <property type="project" value="UniProtKB-KW"/>
</dbReference>
<dbReference type="HAMAP" id="MF_01428">
    <property type="entry name" value="Glu_Q_tRNA_synth"/>
    <property type="match status" value="1"/>
</dbReference>
<reference evidence="10 11" key="1">
    <citation type="submission" date="2020-08" db="EMBL/GenBank/DDBJ databases">
        <authorList>
            <person name="Liu C."/>
            <person name="Sun Q."/>
        </authorList>
    </citation>
    <scope>NUCLEOTIDE SEQUENCE [LARGE SCALE GENOMIC DNA]</scope>
    <source>
        <strain evidence="10 11">N22</strain>
    </source>
</reference>
<dbReference type="PANTHER" id="PTHR43311:SF1">
    <property type="entry name" value="GLUTAMYL-Q TRNA(ASP) SYNTHETASE"/>
    <property type="match status" value="1"/>
</dbReference>
<evidence type="ECO:0000313" key="11">
    <source>
        <dbReference type="Proteomes" id="UP000587396"/>
    </source>
</evidence>
<dbReference type="GO" id="GO:0005829">
    <property type="term" value="C:cytosol"/>
    <property type="evidence" value="ECO:0007669"/>
    <property type="project" value="TreeGrafter"/>
</dbReference>
<evidence type="ECO:0000256" key="4">
    <source>
        <dbReference type="ARBA" id="ARBA00022833"/>
    </source>
</evidence>
<feature type="binding site" evidence="7">
    <location>
        <position position="209"/>
    </location>
    <ligand>
        <name>L-glutamate</name>
        <dbReference type="ChEBI" id="CHEBI:29985"/>
    </ligand>
</feature>
<dbReference type="Proteomes" id="UP000587396">
    <property type="component" value="Unassembled WGS sequence"/>
</dbReference>
<protein>
    <recommendedName>
        <fullName evidence="7">Glutamyl-Q tRNA(Asp) synthetase</fullName>
        <shortName evidence="7">Glu-Q-RSs</shortName>
        <ecNumber evidence="7">6.1.1.-</ecNumber>
    </recommendedName>
</protein>
<keyword evidence="5 7" id="KW-0067">ATP-binding</keyword>
<feature type="binding site" evidence="7">
    <location>
        <position position="50"/>
    </location>
    <ligand>
        <name>L-glutamate</name>
        <dbReference type="ChEBI" id="CHEBI:29985"/>
    </ligand>
</feature>
<sequence length="314" mass="34754">MQASSNPDIPVVGRFAPSPTGRMHAGNVFAALVAWLVAKSQGGRIVLRIEDLDAERSKPVFVDAVQRDFERLGLTWDEGPYFQHDRTEAYRAAFDELRARDLVYPCFCTRADLHAASAPHRGEKPVYPGTCRRLSDDERAVRARDRTPALRLVVPDRDVAFVDQVQGPYAQNLGTDCGDFLVRRSDGAFAYQLAVVVDDAAQGVNSVVRGVDLLCSTPQQIYLQELLGLPHPQYAHVPLVVAERDRRLSKRDRDAALDALLVRFETPEGVIGHIAGITGLAPTCDPATPEELLETFDLAALPTTFDDLVQVRWR</sequence>
<evidence type="ECO:0000313" key="10">
    <source>
        <dbReference type="EMBL" id="MBC2889534.1"/>
    </source>
</evidence>
<dbReference type="NCBIfam" id="TIGR03838">
    <property type="entry name" value="queuosine_YadB"/>
    <property type="match status" value="1"/>
</dbReference>
<evidence type="ECO:0000256" key="6">
    <source>
        <dbReference type="ARBA" id="ARBA00023146"/>
    </source>
</evidence>
<dbReference type="RefSeq" id="WP_185905351.1">
    <property type="nucleotide sequence ID" value="NZ_JACMSE010000006.1"/>
</dbReference>
<comment type="similarity">
    <text evidence="7">Belongs to the class-I aminoacyl-tRNA synthetase family. GluQ subfamily.</text>
</comment>
<feature type="short sequence motif" description="'HIGH' region" evidence="7">
    <location>
        <begin position="17"/>
        <end position="27"/>
    </location>
</feature>
<evidence type="ECO:0000256" key="2">
    <source>
        <dbReference type="ARBA" id="ARBA00022723"/>
    </source>
</evidence>
<feature type="binding site" evidence="7">
    <location>
        <position position="131"/>
    </location>
    <ligand>
        <name>Zn(2+)</name>
        <dbReference type="ChEBI" id="CHEBI:29105"/>
    </ligand>
</feature>
<dbReference type="NCBIfam" id="NF004314">
    <property type="entry name" value="PRK05710.1-3"/>
    <property type="match status" value="1"/>
</dbReference>
<keyword evidence="6 7" id="KW-0030">Aminoacyl-tRNA synthetase</keyword>
<feature type="binding site" evidence="7">
    <location>
        <position position="127"/>
    </location>
    <ligand>
        <name>Zn(2+)</name>
        <dbReference type="ChEBI" id="CHEBI:29105"/>
    </ligand>
</feature>
<evidence type="ECO:0000256" key="1">
    <source>
        <dbReference type="ARBA" id="ARBA00022598"/>
    </source>
</evidence>
<keyword evidence="4 7" id="KW-0862">Zinc</keyword>
<comment type="cofactor">
    <cofactor evidence="7">
        <name>Zn(2+)</name>
        <dbReference type="ChEBI" id="CHEBI:29105"/>
    </cofactor>
    <text evidence="7">Binds 1 zinc ion per subunit.</text>
</comment>
<dbReference type="PANTHER" id="PTHR43311">
    <property type="entry name" value="GLUTAMATE--TRNA LIGASE"/>
    <property type="match status" value="1"/>
</dbReference>
<evidence type="ECO:0000256" key="7">
    <source>
        <dbReference type="HAMAP-Rule" id="MF_01428"/>
    </source>
</evidence>
<dbReference type="GO" id="GO:0004818">
    <property type="term" value="F:glutamate-tRNA ligase activity"/>
    <property type="evidence" value="ECO:0007669"/>
    <property type="project" value="TreeGrafter"/>
</dbReference>
<comment type="caution">
    <text evidence="10">The sequence shown here is derived from an EMBL/GenBank/DDBJ whole genome shotgun (WGS) entry which is preliminary data.</text>
</comment>
<keyword evidence="1 7" id="KW-0436">Ligase</keyword>
<evidence type="ECO:0000259" key="9">
    <source>
        <dbReference type="Pfam" id="PF00749"/>
    </source>
</evidence>
<dbReference type="PROSITE" id="PS00178">
    <property type="entry name" value="AA_TRNA_LIGASE_I"/>
    <property type="match status" value="1"/>
</dbReference>
<comment type="function">
    <text evidence="7">Catalyzes the tRNA-independent activation of glutamate in presence of ATP and the subsequent transfer of glutamate onto a tRNA(Asp). Glutamate is transferred on the 2-amino-5-(4,5-dihydroxy-2-cyclopenten-1-yl) moiety of the queuosine in the wobble position of the QUC anticodon.</text>
</comment>
<dbReference type="InterPro" id="IPR022380">
    <property type="entry name" value="Glu-Q_tRNA(Asp)_Synthase"/>
</dbReference>
<feature type="binding site" evidence="7">
    <location>
        <position position="191"/>
    </location>
    <ligand>
        <name>L-glutamate</name>
        <dbReference type="ChEBI" id="CHEBI:29985"/>
    </ligand>
</feature>
<dbReference type="GO" id="GO:0008270">
    <property type="term" value="F:zinc ion binding"/>
    <property type="evidence" value="ECO:0007669"/>
    <property type="project" value="UniProtKB-UniRule"/>
</dbReference>
<dbReference type="GO" id="GO:0006400">
    <property type="term" value="P:tRNA modification"/>
    <property type="evidence" value="ECO:0007669"/>
    <property type="project" value="InterPro"/>
</dbReference>
<keyword evidence="3 7" id="KW-0547">Nucleotide-binding</keyword>
<gene>
    <name evidence="7 10" type="primary">gluQ</name>
    <name evidence="10" type="ORF">H7313_09270</name>
</gene>
<dbReference type="InterPro" id="IPR000924">
    <property type="entry name" value="Glu/Gln-tRNA-synth"/>
</dbReference>
<organism evidence="10 11">
    <name type="scientific">Gordonibacter massiliensis</name>
    <name type="common">ex Traore et al. 2017</name>
    <dbReference type="NCBI Taxonomy" id="1841863"/>
    <lineage>
        <taxon>Bacteria</taxon>
        <taxon>Bacillati</taxon>
        <taxon>Actinomycetota</taxon>
        <taxon>Coriobacteriia</taxon>
        <taxon>Eggerthellales</taxon>
        <taxon>Eggerthellaceae</taxon>
        <taxon>Gordonibacter</taxon>
    </lineage>
</organism>
<dbReference type="GO" id="GO:0006424">
    <property type="term" value="P:glutamyl-tRNA aminoacylation"/>
    <property type="evidence" value="ECO:0007669"/>
    <property type="project" value="InterPro"/>
</dbReference>
<evidence type="ECO:0000256" key="8">
    <source>
        <dbReference type="RuleBase" id="RU363037"/>
    </source>
</evidence>
<proteinExistence type="inferred from homology"/>
<dbReference type="InterPro" id="IPR014729">
    <property type="entry name" value="Rossmann-like_a/b/a_fold"/>
</dbReference>
<dbReference type="EC" id="6.1.1.-" evidence="7"/>
<dbReference type="NCBIfam" id="NF004315">
    <property type="entry name" value="PRK05710.1-4"/>
    <property type="match status" value="1"/>
</dbReference>
<dbReference type="Pfam" id="PF00749">
    <property type="entry name" value="tRNA-synt_1c"/>
    <property type="match status" value="1"/>
</dbReference>
<feature type="domain" description="Glutamyl/glutaminyl-tRNA synthetase class Ib catalytic" evidence="9">
    <location>
        <begin position="11"/>
        <end position="257"/>
    </location>
</feature>
<dbReference type="EMBL" id="JACMSE010000006">
    <property type="protein sequence ID" value="MBC2889534.1"/>
    <property type="molecule type" value="Genomic_DNA"/>
</dbReference>
<dbReference type="SUPFAM" id="SSF52374">
    <property type="entry name" value="Nucleotidylyl transferase"/>
    <property type="match status" value="1"/>
</dbReference>
<evidence type="ECO:0000256" key="5">
    <source>
        <dbReference type="ARBA" id="ARBA00022840"/>
    </source>
</evidence>
<accession>A0A842JDN0</accession>
<keyword evidence="11" id="KW-1185">Reference proteome</keyword>
<feature type="short sequence motif" description="'KMSKS' region" evidence="7">
    <location>
        <begin position="247"/>
        <end position="251"/>
    </location>
</feature>
<name>A0A842JDN0_9ACTN</name>
<dbReference type="InterPro" id="IPR020058">
    <property type="entry name" value="Glu/Gln-tRNA-synth_Ib_cat-dom"/>
</dbReference>
<feature type="binding site" evidence="7">
    <location>
        <position position="250"/>
    </location>
    <ligand>
        <name>ATP</name>
        <dbReference type="ChEBI" id="CHEBI:30616"/>
    </ligand>
</feature>
<feature type="binding site" evidence="7">
    <location>
        <position position="108"/>
    </location>
    <ligand>
        <name>Zn(2+)</name>
        <dbReference type="ChEBI" id="CHEBI:29105"/>
    </ligand>
</feature>
<feature type="binding site" evidence="7">
    <location>
        <position position="106"/>
    </location>
    <ligand>
        <name>Zn(2+)</name>
        <dbReference type="ChEBI" id="CHEBI:29105"/>
    </ligand>
</feature>
<keyword evidence="2 7" id="KW-0479">Metal-binding</keyword>
<dbReference type="InterPro" id="IPR049940">
    <property type="entry name" value="GluQ/Sye"/>
</dbReference>
<evidence type="ECO:0000256" key="3">
    <source>
        <dbReference type="ARBA" id="ARBA00022741"/>
    </source>
</evidence>
<feature type="binding site" evidence="7">
    <location>
        <begin position="14"/>
        <end position="18"/>
    </location>
    <ligand>
        <name>L-glutamate</name>
        <dbReference type="ChEBI" id="CHEBI:29985"/>
    </ligand>
</feature>